<keyword evidence="5" id="KW-1185">Reference proteome</keyword>
<dbReference type="GO" id="GO:0061630">
    <property type="term" value="F:ubiquitin protein ligase activity"/>
    <property type="evidence" value="ECO:0007669"/>
    <property type="project" value="UniProtKB-EC"/>
</dbReference>
<evidence type="ECO:0000256" key="2">
    <source>
        <dbReference type="SAM" id="MobiDB-lite"/>
    </source>
</evidence>
<dbReference type="OrthoDB" id="1711136at2759"/>
<dbReference type="Gene3D" id="3.30.40.10">
    <property type="entry name" value="Zinc/RING finger domain, C3HC4 (zinc finger)"/>
    <property type="match status" value="1"/>
</dbReference>
<protein>
    <recommendedName>
        <fullName evidence="3">RING-type domain-containing protein</fullName>
    </recommendedName>
</protein>
<dbReference type="PROSITE" id="PS50089">
    <property type="entry name" value="ZF_RING_2"/>
    <property type="match status" value="1"/>
</dbReference>
<feature type="compositionally biased region" description="Basic and acidic residues" evidence="2">
    <location>
        <begin position="16"/>
        <end position="27"/>
    </location>
</feature>
<dbReference type="GO" id="GO:0008270">
    <property type="term" value="F:zinc ion binding"/>
    <property type="evidence" value="ECO:0007669"/>
    <property type="project" value="UniProtKB-KW"/>
</dbReference>
<dbReference type="EMBL" id="JANBQF010000757">
    <property type="protein sequence ID" value="KAJ1999232.1"/>
    <property type="molecule type" value="Genomic_DNA"/>
</dbReference>
<evidence type="ECO:0000313" key="4">
    <source>
        <dbReference type="EMBL" id="KAJ1999232.1"/>
    </source>
</evidence>
<keyword evidence="1" id="KW-0479">Metal-binding</keyword>
<comment type="caution">
    <text evidence="4">The sequence shown here is derived from an EMBL/GenBank/DDBJ whole genome shotgun (WGS) entry which is preliminary data.</text>
</comment>
<dbReference type="Proteomes" id="UP001150907">
    <property type="component" value="Unassembled WGS sequence"/>
</dbReference>
<dbReference type="InterPro" id="IPR013083">
    <property type="entry name" value="Znf_RING/FYVE/PHD"/>
</dbReference>
<dbReference type="Pfam" id="PF13920">
    <property type="entry name" value="zf-C3HC4_3"/>
    <property type="match status" value="1"/>
</dbReference>
<sequence length="319" mass="35903">MRAMFRSLCIAPTAAREVDDRTSEEASTRSSENSAPRHFCQDPQCILSDTLCRAGKQRQYEEPCSVLQGHMALDLSSLRVVPTVSGTADNLTLLKLTFVVNTLVPLTVHVYWLATEEWDATDAQPGCPYPRFVSPVSISRLYDIEPGHNQQLALPRADWLDPKCEPYQTMVSPDWQARNNLHPVASAHSLIIELVRRQPTSERTKTAAHPNSQISYIELYKDGPTHVALRCVKQKVCVNGTVYLQHKIFSPSETLQSRANPINEVPQQCAVCLSHECDAMMLPCRHLCMCRDCASTHRQHSNKCPICRTVVEAIMHIRM</sequence>
<name>A0A9W8BFN9_9FUNG</name>
<evidence type="ECO:0000313" key="5">
    <source>
        <dbReference type="Proteomes" id="UP001150907"/>
    </source>
</evidence>
<dbReference type="SUPFAM" id="SSF57850">
    <property type="entry name" value="RING/U-box"/>
    <property type="match status" value="1"/>
</dbReference>
<keyword evidence="1" id="KW-0863">Zinc-finger</keyword>
<proteinExistence type="predicted"/>
<accession>A0A9W8BFN9</accession>
<feature type="domain" description="RING-type" evidence="3">
    <location>
        <begin position="269"/>
        <end position="308"/>
    </location>
</feature>
<organism evidence="4 5">
    <name type="scientific">Coemansia thaxteri</name>
    <dbReference type="NCBI Taxonomy" id="2663907"/>
    <lineage>
        <taxon>Eukaryota</taxon>
        <taxon>Fungi</taxon>
        <taxon>Fungi incertae sedis</taxon>
        <taxon>Zoopagomycota</taxon>
        <taxon>Kickxellomycotina</taxon>
        <taxon>Kickxellomycetes</taxon>
        <taxon>Kickxellales</taxon>
        <taxon>Kickxellaceae</taxon>
        <taxon>Coemansia</taxon>
    </lineage>
</organism>
<evidence type="ECO:0000256" key="1">
    <source>
        <dbReference type="PROSITE-ProRule" id="PRU00175"/>
    </source>
</evidence>
<gene>
    <name evidence="4" type="ORF">H4R26_005152</name>
</gene>
<dbReference type="GO" id="GO:0016567">
    <property type="term" value="P:protein ubiquitination"/>
    <property type="evidence" value="ECO:0007669"/>
    <property type="project" value="TreeGrafter"/>
</dbReference>
<evidence type="ECO:0000259" key="3">
    <source>
        <dbReference type="PROSITE" id="PS50089"/>
    </source>
</evidence>
<dbReference type="InterPro" id="IPR045194">
    <property type="entry name" value="MGRN1/RNF157-like"/>
</dbReference>
<dbReference type="AlphaFoldDB" id="A0A9W8BFN9"/>
<keyword evidence="1" id="KW-0862">Zinc</keyword>
<dbReference type="SMART" id="SM00184">
    <property type="entry name" value="RING"/>
    <property type="match status" value="1"/>
</dbReference>
<dbReference type="PANTHER" id="PTHR22996">
    <property type="entry name" value="MAHOGUNIN"/>
    <property type="match status" value="1"/>
</dbReference>
<feature type="region of interest" description="Disordered" evidence="2">
    <location>
        <begin position="16"/>
        <end position="37"/>
    </location>
</feature>
<reference evidence="4" key="1">
    <citation type="submission" date="2022-07" db="EMBL/GenBank/DDBJ databases">
        <title>Phylogenomic reconstructions and comparative analyses of Kickxellomycotina fungi.</title>
        <authorList>
            <person name="Reynolds N.K."/>
            <person name="Stajich J.E."/>
            <person name="Barry K."/>
            <person name="Grigoriev I.V."/>
            <person name="Crous P."/>
            <person name="Smith M.E."/>
        </authorList>
    </citation>
    <scope>NUCLEOTIDE SEQUENCE</scope>
    <source>
        <strain evidence="4">IMI 214461</strain>
    </source>
</reference>
<dbReference type="PANTHER" id="PTHR22996:SF0">
    <property type="entry name" value="RE60872P-RELATED"/>
    <property type="match status" value="1"/>
</dbReference>
<dbReference type="InterPro" id="IPR001841">
    <property type="entry name" value="Znf_RING"/>
</dbReference>